<evidence type="ECO:0000313" key="2">
    <source>
        <dbReference type="Proteomes" id="UP000615446"/>
    </source>
</evidence>
<protein>
    <submittedName>
        <fullName evidence="1">Uncharacterized protein</fullName>
    </submittedName>
</protein>
<evidence type="ECO:0000313" key="1">
    <source>
        <dbReference type="EMBL" id="GES76311.1"/>
    </source>
</evidence>
<dbReference type="AlphaFoldDB" id="A0A8H3QEI2"/>
<sequence>MNNFNNSTPDALSSSKAIMESVHDLAVMATKNLETQNIYEKLLLPYKNDQVLFQTDFNGNPIAIPTKISNIPTLPITTMPDAICFLYLKEEEKKETEKNTEINEPRDILASTSESVSKLDEYSGTSQLLRKMSNNGKCVLDDKPQKNNSSLIWSISYSSENGRQSSPGYDSKEQRFISFPTKFKWTNKPKDRELGLCELCGNNSLDLPSQVETEYSNQNVHNQCSNKKKR</sequence>
<name>A0A8H3QEI2_9GLOM</name>
<accession>A0A8H3QEI2</accession>
<gene>
    <name evidence="1" type="ORF">RCL2_000371900</name>
</gene>
<comment type="caution">
    <text evidence="1">The sequence shown here is derived from an EMBL/GenBank/DDBJ whole genome shotgun (WGS) entry which is preliminary data.</text>
</comment>
<dbReference type="Proteomes" id="UP000615446">
    <property type="component" value="Unassembled WGS sequence"/>
</dbReference>
<organism evidence="1 2">
    <name type="scientific">Rhizophagus clarus</name>
    <dbReference type="NCBI Taxonomy" id="94130"/>
    <lineage>
        <taxon>Eukaryota</taxon>
        <taxon>Fungi</taxon>
        <taxon>Fungi incertae sedis</taxon>
        <taxon>Mucoromycota</taxon>
        <taxon>Glomeromycotina</taxon>
        <taxon>Glomeromycetes</taxon>
        <taxon>Glomerales</taxon>
        <taxon>Glomeraceae</taxon>
        <taxon>Rhizophagus</taxon>
    </lineage>
</organism>
<dbReference type="EMBL" id="BLAL01000020">
    <property type="protein sequence ID" value="GES76311.1"/>
    <property type="molecule type" value="Genomic_DNA"/>
</dbReference>
<proteinExistence type="predicted"/>
<reference evidence="1" key="1">
    <citation type="submission" date="2019-10" db="EMBL/GenBank/DDBJ databases">
        <title>Conservation and host-specific expression of non-tandemly repeated heterogenous ribosome RNA gene in arbuscular mycorrhizal fungi.</title>
        <authorList>
            <person name="Maeda T."/>
            <person name="Kobayashi Y."/>
            <person name="Nakagawa T."/>
            <person name="Ezawa T."/>
            <person name="Yamaguchi K."/>
            <person name="Bino T."/>
            <person name="Nishimoto Y."/>
            <person name="Shigenobu S."/>
            <person name="Kawaguchi M."/>
        </authorList>
    </citation>
    <scope>NUCLEOTIDE SEQUENCE</scope>
    <source>
        <strain evidence="1">HR1</strain>
    </source>
</reference>